<dbReference type="InterPro" id="IPR002182">
    <property type="entry name" value="NB-ARC"/>
</dbReference>
<accession>A0AAD8H5H5</accession>
<dbReference type="InterPro" id="IPR032675">
    <property type="entry name" value="LRR_dom_sf"/>
</dbReference>
<dbReference type="Pfam" id="PF00931">
    <property type="entry name" value="NB-ARC"/>
    <property type="match status" value="1"/>
</dbReference>
<dbReference type="Pfam" id="PF05659">
    <property type="entry name" value="RPW8"/>
    <property type="match status" value="1"/>
</dbReference>
<comment type="similarity">
    <text evidence="1">Belongs to the disease resistance NB-LRR family.</text>
</comment>
<dbReference type="AlphaFoldDB" id="A0AAD8H5H5"/>
<keyword evidence="2" id="KW-0611">Plant defense</keyword>
<evidence type="ECO:0000256" key="2">
    <source>
        <dbReference type="ARBA" id="ARBA00022821"/>
    </source>
</evidence>
<keyword evidence="5" id="KW-1185">Reference proteome</keyword>
<dbReference type="SUPFAM" id="SSF52540">
    <property type="entry name" value="P-loop containing nucleoside triphosphate hydrolases"/>
    <property type="match status" value="1"/>
</dbReference>
<dbReference type="Gene3D" id="1.10.10.10">
    <property type="entry name" value="Winged helix-like DNA-binding domain superfamily/Winged helix DNA-binding domain"/>
    <property type="match status" value="1"/>
</dbReference>
<name>A0AAD8H5H5_9APIA</name>
<dbReference type="Proteomes" id="UP001237642">
    <property type="component" value="Unassembled WGS sequence"/>
</dbReference>
<feature type="domain" description="RPW8" evidence="3">
    <location>
        <begin position="1"/>
        <end position="149"/>
    </location>
</feature>
<dbReference type="InterPro" id="IPR027417">
    <property type="entry name" value="P-loop_NTPase"/>
</dbReference>
<protein>
    <submittedName>
        <fullName evidence="4">RPW8 domain-containing protein</fullName>
    </submittedName>
</protein>
<sequence length="827" mass="94030">MAFLTDAALGSGISELLKVVIFVAKQTINFKSNLKTLTTTLKSVEPTFENMGKLHKALERPKEETDQFIQLLKSGQDLVKKCSTVPCWNVYLTYIYSRKLVDLDKSIVKFFNIQVQGLGFLTSLRAEVGVEKCNDKLDWIMQNMKIRDSGFSFWGSVPGVPHGVVGFDQPLKDLKEMLLKEKEIVKVISAPGGCGKTTLAKMLCHDPDIQKIFGKNILFVTVSKSASITVIVEKIFKCRLPEGKLPDFQNDNDAINHLEYLLQQLSPSPILLVLDDVWSDWESLIDTLTFSLPYYKILVTSRFSFPRFNPVYELKILNDQDAMTLFRRSAFPKDGSSRIPDDLVEKTVKGCKGFPLALTVVGRSLYGHPEVTWRLKQKKWSDGKSILDTDRELLDCLQTSLDDLDEINDSSIKDCCLDLGSFPEDQRIPATTLMDMWAELYNLDDEDMVTFSNLLELSFRNLVTLVCTSRQTENEVDGFCNENHVTQHDMLRDLVIHQCNREPIENRRRLIIEITGNDFPKWWTEEVFQPIHARLLSISTDKNFSSSWLPLTLPAVEVIVLNCCSGLYTIPQFIKRMDQLKVLIITNNGSSFSKLSNFHLLGSLPILRRIRLERVSLFCLNTSLLALMNLQKISFTMCEIGKAFENGTLDLPCVFPNLTEIEIDCCDDLVELHVGLCEVVSLKKISITYCNELSALPEEIGRLRNLEVLRLNSCTKLLELPESIGNLHKLTVLDISDCLSMSNLPRRVGELRALKTFHMRGCQGLSELREVPSSVKDLTLLEKVICDEGASHLWESYRSHLKNLKVEEVKEDVFESLMRVISPFQHF</sequence>
<evidence type="ECO:0000313" key="5">
    <source>
        <dbReference type="Proteomes" id="UP001237642"/>
    </source>
</evidence>
<organism evidence="4 5">
    <name type="scientific">Heracleum sosnowskyi</name>
    <dbReference type="NCBI Taxonomy" id="360622"/>
    <lineage>
        <taxon>Eukaryota</taxon>
        <taxon>Viridiplantae</taxon>
        <taxon>Streptophyta</taxon>
        <taxon>Embryophyta</taxon>
        <taxon>Tracheophyta</taxon>
        <taxon>Spermatophyta</taxon>
        <taxon>Magnoliopsida</taxon>
        <taxon>eudicotyledons</taxon>
        <taxon>Gunneridae</taxon>
        <taxon>Pentapetalae</taxon>
        <taxon>asterids</taxon>
        <taxon>campanulids</taxon>
        <taxon>Apiales</taxon>
        <taxon>Apiaceae</taxon>
        <taxon>Apioideae</taxon>
        <taxon>apioid superclade</taxon>
        <taxon>Tordylieae</taxon>
        <taxon>Tordyliinae</taxon>
        <taxon>Heracleum</taxon>
    </lineage>
</organism>
<dbReference type="PANTHER" id="PTHR36766:SF3">
    <property type="entry name" value="RPW8 DOMAIN-CONTAINING PROTEIN"/>
    <property type="match status" value="1"/>
</dbReference>
<dbReference type="EMBL" id="JAUIZM010000010">
    <property type="protein sequence ID" value="KAK1359995.1"/>
    <property type="molecule type" value="Genomic_DNA"/>
</dbReference>
<reference evidence="4" key="1">
    <citation type="submission" date="2023-02" db="EMBL/GenBank/DDBJ databases">
        <title>Genome of toxic invasive species Heracleum sosnowskyi carries increased number of genes despite the absence of recent whole-genome duplications.</title>
        <authorList>
            <person name="Schelkunov M."/>
            <person name="Shtratnikova V."/>
            <person name="Makarenko M."/>
            <person name="Klepikova A."/>
            <person name="Omelchenko D."/>
            <person name="Novikova G."/>
            <person name="Obukhova E."/>
            <person name="Bogdanov V."/>
            <person name="Penin A."/>
            <person name="Logacheva M."/>
        </authorList>
    </citation>
    <scope>NUCLEOTIDE SEQUENCE</scope>
    <source>
        <strain evidence="4">Hsosn_3</strain>
        <tissue evidence="4">Leaf</tissue>
    </source>
</reference>
<dbReference type="PROSITE" id="PS51153">
    <property type="entry name" value="RPW8"/>
    <property type="match status" value="1"/>
</dbReference>
<reference evidence="4" key="2">
    <citation type="submission" date="2023-05" db="EMBL/GenBank/DDBJ databases">
        <authorList>
            <person name="Schelkunov M.I."/>
        </authorList>
    </citation>
    <scope>NUCLEOTIDE SEQUENCE</scope>
    <source>
        <strain evidence="4">Hsosn_3</strain>
        <tissue evidence="4">Leaf</tissue>
    </source>
</reference>
<proteinExistence type="inferred from homology"/>
<dbReference type="GO" id="GO:0043531">
    <property type="term" value="F:ADP binding"/>
    <property type="evidence" value="ECO:0007669"/>
    <property type="project" value="InterPro"/>
</dbReference>
<comment type="caution">
    <text evidence="4">The sequence shown here is derived from an EMBL/GenBank/DDBJ whole genome shotgun (WGS) entry which is preliminary data.</text>
</comment>
<dbReference type="PANTHER" id="PTHR36766">
    <property type="entry name" value="PLANT BROAD-SPECTRUM MILDEW RESISTANCE PROTEIN RPW8"/>
    <property type="match status" value="1"/>
</dbReference>
<dbReference type="Gene3D" id="3.40.50.300">
    <property type="entry name" value="P-loop containing nucleotide triphosphate hydrolases"/>
    <property type="match status" value="1"/>
</dbReference>
<dbReference type="InterPro" id="IPR036388">
    <property type="entry name" value="WH-like_DNA-bd_sf"/>
</dbReference>
<dbReference type="InterPro" id="IPR008808">
    <property type="entry name" value="Powdery_mildew-R_dom"/>
</dbReference>
<dbReference type="GO" id="GO:0006952">
    <property type="term" value="P:defense response"/>
    <property type="evidence" value="ECO:0007669"/>
    <property type="project" value="UniProtKB-KW"/>
</dbReference>
<dbReference type="PRINTS" id="PR00364">
    <property type="entry name" value="DISEASERSIST"/>
</dbReference>
<gene>
    <name evidence="4" type="ORF">POM88_044469</name>
</gene>
<evidence type="ECO:0000256" key="1">
    <source>
        <dbReference type="ARBA" id="ARBA00008894"/>
    </source>
</evidence>
<evidence type="ECO:0000313" key="4">
    <source>
        <dbReference type="EMBL" id="KAK1359995.1"/>
    </source>
</evidence>
<dbReference type="SUPFAM" id="SSF52058">
    <property type="entry name" value="L domain-like"/>
    <property type="match status" value="1"/>
</dbReference>
<evidence type="ECO:0000259" key="3">
    <source>
        <dbReference type="PROSITE" id="PS51153"/>
    </source>
</evidence>
<dbReference type="Gene3D" id="3.80.10.10">
    <property type="entry name" value="Ribonuclease Inhibitor"/>
    <property type="match status" value="1"/>
</dbReference>